<keyword evidence="1" id="KW-0732">Signal</keyword>
<evidence type="ECO:0000259" key="2">
    <source>
        <dbReference type="Pfam" id="PF04366"/>
    </source>
</evidence>
<accession>A0AA86TCI4</accession>
<name>A0AA86TCI4_9BACT</name>
<evidence type="ECO:0000256" key="1">
    <source>
        <dbReference type="SAM" id="SignalP"/>
    </source>
</evidence>
<dbReference type="Pfam" id="PF04366">
    <property type="entry name" value="Ysc84"/>
    <property type="match status" value="1"/>
</dbReference>
<protein>
    <submittedName>
        <fullName evidence="3">Ysc84 domain-containing protein</fullName>
    </submittedName>
</protein>
<organism evidence="3 4">
    <name type="scientific">Nitrospira tepida</name>
    <dbReference type="NCBI Taxonomy" id="2973512"/>
    <lineage>
        <taxon>Bacteria</taxon>
        <taxon>Pseudomonadati</taxon>
        <taxon>Nitrospirota</taxon>
        <taxon>Nitrospiria</taxon>
        <taxon>Nitrospirales</taxon>
        <taxon>Nitrospiraceae</taxon>
        <taxon>Nitrospira</taxon>
    </lineage>
</organism>
<dbReference type="RefSeq" id="WP_289268838.1">
    <property type="nucleotide sequence ID" value="NZ_OX365700.1"/>
</dbReference>
<dbReference type="EMBL" id="OX365700">
    <property type="protein sequence ID" value="CAI4032089.1"/>
    <property type="molecule type" value="Genomic_DNA"/>
</dbReference>
<dbReference type="InterPro" id="IPR007461">
    <property type="entry name" value="Ysc84_actin-binding"/>
</dbReference>
<dbReference type="KEGG" id="nti:DNFV4_02514"/>
<reference evidence="3" key="1">
    <citation type="submission" date="2022-10" db="EMBL/GenBank/DDBJ databases">
        <authorList>
            <person name="Koch H."/>
        </authorList>
    </citation>
    <scope>NUCLEOTIDE SEQUENCE</scope>
    <source>
        <strain evidence="3">DNF</strain>
    </source>
</reference>
<proteinExistence type="predicted"/>
<gene>
    <name evidence="3" type="ORF">DNFV4_02514</name>
</gene>
<dbReference type="AlphaFoldDB" id="A0AA86TCI4"/>
<dbReference type="CDD" id="cd11524">
    <property type="entry name" value="SYLF"/>
    <property type="match status" value="1"/>
</dbReference>
<feature type="domain" description="Ysc84 actin-binding" evidence="2">
    <location>
        <begin position="100"/>
        <end position="184"/>
    </location>
</feature>
<dbReference type="Proteomes" id="UP001179121">
    <property type="component" value="Chromosome"/>
</dbReference>
<evidence type="ECO:0000313" key="4">
    <source>
        <dbReference type="Proteomes" id="UP001179121"/>
    </source>
</evidence>
<feature type="chain" id="PRO_5041741156" evidence="1">
    <location>
        <begin position="26"/>
        <end position="187"/>
    </location>
</feature>
<evidence type="ECO:0000313" key="3">
    <source>
        <dbReference type="EMBL" id="CAI4032089.1"/>
    </source>
</evidence>
<keyword evidence="4" id="KW-1185">Reference proteome</keyword>
<feature type="signal peptide" evidence="1">
    <location>
        <begin position="1"/>
        <end position="25"/>
    </location>
</feature>
<sequence>MWNIKHLWAVSVTLSLVFVTAGWLADQASAATAREIDVSVDVALEEFQKQVGGGKEFLESSKGVLVLPKVLKAGVGFGGEYGEGALRIAGKTEDYYNIASASFGFQFGGQMKTVLLVFMDEEALYKFRTGEGWKAGVDGSVALVTLGAGGSIDTAKIKDPIVGFVFGQKGLMYNLTLEGSKFTKMHK</sequence>